<dbReference type="GO" id="GO:0008757">
    <property type="term" value="F:S-adenosylmethionine-dependent methyltransferase activity"/>
    <property type="evidence" value="ECO:0007669"/>
    <property type="project" value="InterPro"/>
</dbReference>
<evidence type="ECO:0000256" key="9">
    <source>
        <dbReference type="SAM" id="Phobius"/>
    </source>
</evidence>
<dbReference type="Gene3D" id="1.10.357.20">
    <property type="entry name" value="SLC41 divalent cation transporters, integral membrane domain"/>
    <property type="match status" value="1"/>
</dbReference>
<dbReference type="InterPro" id="IPR017437">
    <property type="entry name" value="ATP-NAD_kinase_PpnK-typ_C"/>
</dbReference>
<dbReference type="AlphaFoldDB" id="A0A835L1J7"/>
<dbReference type="Pfam" id="PF01769">
    <property type="entry name" value="MgtE"/>
    <property type="match status" value="1"/>
</dbReference>
<reference evidence="11" key="1">
    <citation type="submission" date="2020-08" db="EMBL/GenBank/DDBJ databases">
        <title>Spodoptera exigua strain:BAW_Kor-Di-RS1 Genome sequencing and assembly.</title>
        <authorList>
            <person name="Kim J."/>
            <person name="Nam H.Y."/>
            <person name="Kwon M."/>
            <person name="Choi J.H."/>
            <person name="Cho S.R."/>
            <person name="Kim G.-H."/>
        </authorList>
    </citation>
    <scope>NUCLEOTIDE SEQUENCE</scope>
    <source>
        <strain evidence="11">BAW_Kor-Di-RS1</strain>
        <tissue evidence="11">Whole-body</tissue>
    </source>
</reference>
<name>A0A835L1J7_SPOEX</name>
<evidence type="ECO:0000313" key="12">
    <source>
        <dbReference type="Proteomes" id="UP000648187"/>
    </source>
</evidence>
<keyword evidence="6 9" id="KW-1133">Transmembrane helix</keyword>
<dbReference type="InterPro" id="IPR016064">
    <property type="entry name" value="NAD/diacylglycerol_kinase_sf"/>
</dbReference>
<dbReference type="InterPro" id="IPR006667">
    <property type="entry name" value="SLC41_membr_dom"/>
</dbReference>
<evidence type="ECO:0000256" key="8">
    <source>
        <dbReference type="PROSITE-ProRule" id="PRU00703"/>
    </source>
</evidence>
<feature type="transmembrane region" description="Helical" evidence="9">
    <location>
        <begin position="573"/>
        <end position="597"/>
    </location>
</feature>
<dbReference type="Gene3D" id="1.25.60.10">
    <property type="entry name" value="MgtE N-terminal domain-like"/>
    <property type="match status" value="1"/>
</dbReference>
<dbReference type="Proteomes" id="UP000648187">
    <property type="component" value="Unassembled WGS sequence"/>
</dbReference>
<feature type="domain" description="CBS" evidence="10">
    <location>
        <begin position="463"/>
        <end position="519"/>
    </location>
</feature>
<dbReference type="GO" id="GO:0015095">
    <property type="term" value="F:magnesium ion transmembrane transporter activity"/>
    <property type="evidence" value="ECO:0007669"/>
    <property type="project" value="InterPro"/>
</dbReference>
<comment type="similarity">
    <text evidence="2">Belongs to the SLC41A transporter family.</text>
</comment>
<dbReference type="InterPro" id="IPR006669">
    <property type="entry name" value="MgtE_transporter"/>
</dbReference>
<dbReference type="SUPFAM" id="SSF54631">
    <property type="entry name" value="CBS-domain pair"/>
    <property type="match status" value="1"/>
</dbReference>
<sequence>WRDYELEELVQSLLVHQEKSISYPLLDVKISFRSSKPDKHFLALNESTIKRANRTMVADVLIKDELFERFRGDGLSVSTPTGSTAYNKSVGGAVIHPSINAFQLAEIASLNNRVFRTLGSPIVIAHTEWVEIKLQDIDKREPQQVKHFLKDQGVSKGLLAKIKFQGGKIEVNQIVENALFKLSYGDQVKITIPDEQEHETLLCDEKPITIVFEDEHFLIVEKPVGVASIPAQYHPNGTMANRLPIGRDLSSLLKRMVIETGQSAETEYWLEKSGKDKALVSIQLHTGRTHQIRVHFEAIGCPLLGDDMYGGKMDQEINRQALHCCQLSFTHPFTKKKLTLKGEVGMNEGQEMEEHFDLLLEKLQEQQMTEFRELFLTLHIYEQGQFYQSIDEENRQLIYSYLSPKELADMFDVIEEDNENMKDYIAEMRPSYAAEMLSEMYTDNAVDLLNMLDKKQKAKYLSLMSSEDAVHVGDDQEDVAQTIRDYDFLALPVTDYDDHLLGIVTVDDIIDVIDDEAASDYSGLAGVNVEEVSENPIKAASKRLPWLITLLFLGMSTATLISHYEELVSEASILAVFISLITGTAGNAGTQSLAVAVRRLAVSDEKDNNFGRLIFSEVLTGLVTGAVTGVAIFIVVGVWQHNFPLGFVIGMAMLCAITVANLAGSLIPIIQTEYNKKMLLHRGKMIQSGMYQPLLDRIVETMNLTGNTLDVGCGEGSFLSELTKLGLAGGKIGFDISKDGIYLASSQPIDAFWCVADLTNLPFRDHSMDTILNIFSPSHYQEFQRVLKQEGTIIKVIPEVGKEMSVISDERVTYTFEVPKVNQLDLLEMSPLEWGVSEIVKEKLQKAPLTEITIDVRMLKGKIG</sequence>
<dbReference type="InterPro" id="IPR038076">
    <property type="entry name" value="MgtE_N_sf"/>
</dbReference>
<comment type="subcellular location">
    <subcellularLocation>
        <location evidence="1">Membrane</location>
        <topology evidence="1">Multi-pass membrane protein</topology>
    </subcellularLocation>
</comment>
<accession>A0A835L1J7</accession>
<dbReference type="InterPro" id="IPR029063">
    <property type="entry name" value="SAM-dependent_MTases_sf"/>
</dbReference>
<evidence type="ECO:0000256" key="1">
    <source>
        <dbReference type="ARBA" id="ARBA00004141"/>
    </source>
</evidence>
<comment type="caution">
    <text evidence="11">The sequence shown here is derived from an EMBL/GenBank/DDBJ whole genome shotgun (WGS) entry which is preliminary data.</text>
</comment>
<organism evidence="11 12">
    <name type="scientific">Spodoptera exigua</name>
    <name type="common">Beet armyworm</name>
    <name type="synonym">Noctua fulgens</name>
    <dbReference type="NCBI Taxonomy" id="7107"/>
    <lineage>
        <taxon>Eukaryota</taxon>
        <taxon>Metazoa</taxon>
        <taxon>Ecdysozoa</taxon>
        <taxon>Arthropoda</taxon>
        <taxon>Hexapoda</taxon>
        <taxon>Insecta</taxon>
        <taxon>Pterygota</taxon>
        <taxon>Neoptera</taxon>
        <taxon>Endopterygota</taxon>
        <taxon>Lepidoptera</taxon>
        <taxon>Glossata</taxon>
        <taxon>Ditrysia</taxon>
        <taxon>Noctuoidea</taxon>
        <taxon>Noctuidae</taxon>
        <taxon>Amphipyrinae</taxon>
        <taxon>Spodoptera</taxon>
    </lineage>
</organism>
<dbReference type="GO" id="GO:0001522">
    <property type="term" value="P:pseudouridine synthesis"/>
    <property type="evidence" value="ECO:0007669"/>
    <property type="project" value="InterPro"/>
</dbReference>
<evidence type="ECO:0000256" key="3">
    <source>
        <dbReference type="ARBA" id="ARBA00022448"/>
    </source>
</evidence>
<dbReference type="GO" id="GO:0003723">
    <property type="term" value="F:RNA binding"/>
    <property type="evidence" value="ECO:0007669"/>
    <property type="project" value="InterPro"/>
</dbReference>
<dbReference type="CDD" id="cd02869">
    <property type="entry name" value="PseudoU_synth_RluA_like"/>
    <property type="match status" value="1"/>
</dbReference>
<keyword evidence="8" id="KW-0129">CBS domain</keyword>
<evidence type="ECO:0000256" key="6">
    <source>
        <dbReference type="ARBA" id="ARBA00022989"/>
    </source>
</evidence>
<evidence type="ECO:0000256" key="2">
    <source>
        <dbReference type="ARBA" id="ARBA00009749"/>
    </source>
</evidence>
<gene>
    <name evidence="11" type="ORF">HW555_014358</name>
</gene>
<protein>
    <recommendedName>
        <fullName evidence="10">CBS domain-containing protein</fullName>
    </recommendedName>
</protein>
<dbReference type="SUPFAM" id="SSF161093">
    <property type="entry name" value="MgtE membrane domain-like"/>
    <property type="match status" value="1"/>
</dbReference>
<keyword evidence="7 9" id="KW-0472">Membrane</keyword>
<dbReference type="InterPro" id="IPR046342">
    <property type="entry name" value="CBS_dom_sf"/>
</dbReference>
<dbReference type="InterPro" id="IPR006668">
    <property type="entry name" value="Mg_transptr_MgtE_intracell_dom"/>
</dbReference>
<dbReference type="Pfam" id="PF20143">
    <property type="entry name" value="NAD_kinase_C"/>
    <property type="match status" value="1"/>
</dbReference>
<dbReference type="GO" id="GO:0003951">
    <property type="term" value="F:NAD+ kinase activity"/>
    <property type="evidence" value="ECO:0007669"/>
    <property type="project" value="InterPro"/>
</dbReference>
<keyword evidence="12" id="KW-1185">Reference proteome</keyword>
<dbReference type="EMBL" id="JACKWZ010000999">
    <property type="protein sequence ID" value="KAF9404384.1"/>
    <property type="molecule type" value="Genomic_DNA"/>
</dbReference>
<dbReference type="Pfam" id="PF00849">
    <property type="entry name" value="PseudoU_synth_2"/>
    <property type="match status" value="1"/>
</dbReference>
<dbReference type="SMART" id="SM00924">
    <property type="entry name" value="MgtE_N"/>
    <property type="match status" value="1"/>
</dbReference>
<dbReference type="InterPro" id="IPR020103">
    <property type="entry name" value="PsdUridine_synth_cat_dom_sf"/>
</dbReference>
<keyword evidence="3" id="KW-0813">Transport</keyword>
<dbReference type="GO" id="GO:0019674">
    <property type="term" value="P:NAD+ metabolic process"/>
    <property type="evidence" value="ECO:0007669"/>
    <property type="project" value="InterPro"/>
</dbReference>
<keyword evidence="5" id="KW-0460">Magnesium</keyword>
<dbReference type="CDD" id="cd02440">
    <property type="entry name" value="AdoMet_MTases"/>
    <property type="match status" value="1"/>
</dbReference>
<dbReference type="Gene3D" id="3.40.50.150">
    <property type="entry name" value="Vaccinia Virus protein VP39"/>
    <property type="match status" value="1"/>
</dbReference>
<dbReference type="PANTHER" id="PTHR43773:SF1">
    <property type="entry name" value="MAGNESIUM TRANSPORTER MGTE"/>
    <property type="match status" value="1"/>
</dbReference>
<feature type="transmembrane region" description="Helical" evidence="9">
    <location>
        <begin position="645"/>
        <end position="670"/>
    </location>
</feature>
<dbReference type="InterPro" id="IPR006145">
    <property type="entry name" value="PsdUridine_synth_RsuA/RluA"/>
</dbReference>
<proteinExistence type="inferred from homology"/>
<dbReference type="Gene3D" id="3.30.2350.10">
    <property type="entry name" value="Pseudouridine synthase"/>
    <property type="match status" value="1"/>
</dbReference>
<evidence type="ECO:0000313" key="11">
    <source>
        <dbReference type="EMBL" id="KAF9404384.1"/>
    </source>
</evidence>
<dbReference type="InterPro" id="IPR036739">
    <property type="entry name" value="SLC41_membr_dom_sf"/>
</dbReference>
<dbReference type="Gene3D" id="2.60.200.30">
    <property type="entry name" value="Probable inorganic polyphosphate/atp-NAD kinase, domain 2"/>
    <property type="match status" value="1"/>
</dbReference>
<dbReference type="SUPFAM" id="SSF158791">
    <property type="entry name" value="MgtE N-terminal domain-like"/>
    <property type="match status" value="1"/>
</dbReference>
<feature type="non-terminal residue" evidence="11">
    <location>
        <position position="864"/>
    </location>
</feature>
<dbReference type="InterPro" id="IPR013216">
    <property type="entry name" value="Methyltransf_11"/>
</dbReference>
<dbReference type="GO" id="GO:0016020">
    <property type="term" value="C:membrane"/>
    <property type="evidence" value="ECO:0007669"/>
    <property type="project" value="UniProtKB-SubCell"/>
</dbReference>
<keyword evidence="4 9" id="KW-0812">Transmembrane</keyword>
<dbReference type="SUPFAM" id="SSF111331">
    <property type="entry name" value="NAD kinase/diacylglycerol kinase-like"/>
    <property type="match status" value="1"/>
</dbReference>
<dbReference type="PANTHER" id="PTHR43773">
    <property type="entry name" value="MAGNESIUM TRANSPORTER MGTE"/>
    <property type="match status" value="1"/>
</dbReference>
<dbReference type="Pfam" id="PF08241">
    <property type="entry name" value="Methyltransf_11"/>
    <property type="match status" value="1"/>
</dbReference>
<evidence type="ECO:0000256" key="4">
    <source>
        <dbReference type="ARBA" id="ARBA00022692"/>
    </source>
</evidence>
<evidence type="ECO:0000256" key="7">
    <source>
        <dbReference type="ARBA" id="ARBA00023136"/>
    </source>
</evidence>
<dbReference type="GO" id="GO:0009982">
    <property type="term" value="F:pseudouridine synthase activity"/>
    <property type="evidence" value="ECO:0007669"/>
    <property type="project" value="InterPro"/>
</dbReference>
<dbReference type="PROSITE" id="PS51371">
    <property type="entry name" value="CBS"/>
    <property type="match status" value="1"/>
</dbReference>
<dbReference type="Pfam" id="PF03448">
    <property type="entry name" value="MgtE_N"/>
    <property type="match status" value="1"/>
</dbReference>
<dbReference type="SUPFAM" id="SSF55120">
    <property type="entry name" value="Pseudouridine synthase"/>
    <property type="match status" value="1"/>
</dbReference>
<evidence type="ECO:0000259" key="10">
    <source>
        <dbReference type="PROSITE" id="PS51371"/>
    </source>
</evidence>
<dbReference type="SMART" id="SM00116">
    <property type="entry name" value="CBS"/>
    <property type="match status" value="1"/>
</dbReference>
<dbReference type="InterPro" id="IPR000644">
    <property type="entry name" value="CBS_dom"/>
</dbReference>
<feature type="transmembrane region" description="Helical" evidence="9">
    <location>
        <begin position="618"/>
        <end position="639"/>
    </location>
</feature>
<dbReference type="SUPFAM" id="SSF53335">
    <property type="entry name" value="S-adenosyl-L-methionine-dependent methyltransferases"/>
    <property type="match status" value="1"/>
</dbReference>
<evidence type="ECO:0000256" key="5">
    <source>
        <dbReference type="ARBA" id="ARBA00022842"/>
    </source>
</evidence>